<name>A0ABY8SNK3_9BURK</name>
<reference evidence="1 2" key="1">
    <citation type="submission" date="2023-05" db="EMBL/GenBank/DDBJ databases">
        <authorList>
            <person name="Yin Y."/>
            <person name="Lu Z."/>
        </authorList>
    </citation>
    <scope>NUCLEOTIDE SEQUENCE [LARGE SCALE GENOMIC DNA]</scope>
    <source>
        <strain evidence="1 2">ZM22</strain>
    </source>
</reference>
<keyword evidence="2" id="KW-1185">Reference proteome</keyword>
<sequence>MTPARPEEAAALRVVVVATIGADKPAEHQLLCIEAMLAANKKGWRIAAGVAGLYDSCFVNGSGSKIV</sequence>
<dbReference type="Proteomes" id="UP001240697">
    <property type="component" value="Chromosome"/>
</dbReference>
<dbReference type="EMBL" id="CP125947">
    <property type="protein sequence ID" value="WHS63544.1"/>
    <property type="molecule type" value="Genomic_DNA"/>
</dbReference>
<evidence type="ECO:0000313" key="2">
    <source>
        <dbReference type="Proteomes" id="UP001240697"/>
    </source>
</evidence>
<organism evidence="1 2">
    <name type="scientific">Comamonas resistens</name>
    <dbReference type="NCBI Taxonomy" id="3046670"/>
    <lineage>
        <taxon>Bacteria</taxon>
        <taxon>Pseudomonadati</taxon>
        <taxon>Pseudomonadota</taxon>
        <taxon>Betaproteobacteria</taxon>
        <taxon>Burkholderiales</taxon>
        <taxon>Comamonadaceae</taxon>
        <taxon>Comamonas</taxon>
    </lineage>
</organism>
<dbReference type="RefSeq" id="WP_283484701.1">
    <property type="nucleotide sequence ID" value="NZ_CP125947.1"/>
</dbReference>
<accession>A0ABY8SNK3</accession>
<gene>
    <name evidence="1" type="ORF">QMY55_13410</name>
</gene>
<evidence type="ECO:0000313" key="1">
    <source>
        <dbReference type="EMBL" id="WHS63544.1"/>
    </source>
</evidence>
<protein>
    <submittedName>
        <fullName evidence="1">Uncharacterized protein</fullName>
    </submittedName>
</protein>
<proteinExistence type="predicted"/>